<dbReference type="Proteomes" id="UP000289482">
    <property type="component" value="Unassembled WGS sequence"/>
</dbReference>
<dbReference type="NCBIfam" id="TIGR00778">
    <property type="entry name" value="ahpD_dom"/>
    <property type="match status" value="1"/>
</dbReference>
<dbReference type="InterPro" id="IPR003779">
    <property type="entry name" value="CMD-like"/>
</dbReference>
<feature type="compositionally biased region" description="Low complexity" evidence="1">
    <location>
        <begin position="1"/>
        <end position="34"/>
    </location>
</feature>
<proteinExistence type="predicted"/>
<dbReference type="SUPFAM" id="SSF69118">
    <property type="entry name" value="AhpD-like"/>
    <property type="match status" value="1"/>
</dbReference>
<dbReference type="GeneID" id="95781795"/>
<dbReference type="Pfam" id="PF02627">
    <property type="entry name" value="CMD"/>
    <property type="match status" value="1"/>
</dbReference>
<reference evidence="3 4" key="1">
    <citation type="submission" date="2019-01" db="EMBL/GenBank/DDBJ databases">
        <title>Draft genome sequences of the type strain Streptomyces sioyaensis DSM 40032 and its novel strain, TM32, a thermotolerant antibiotics-producing actinobacterium.</title>
        <authorList>
            <person name="Nakaew N."/>
            <person name="Lumyong S."/>
            <person name="Sloan W.T."/>
            <person name="Sungthong R."/>
        </authorList>
    </citation>
    <scope>NUCLEOTIDE SEQUENCE [LARGE SCALE GENOMIC DNA]</scope>
    <source>
        <strain evidence="3 4">DSM 40032</strain>
    </source>
</reference>
<dbReference type="InterPro" id="IPR004675">
    <property type="entry name" value="AhpD_core"/>
</dbReference>
<feature type="domain" description="Carboxymuconolactone decarboxylase-like" evidence="2">
    <location>
        <begin position="49"/>
        <end position="130"/>
    </location>
</feature>
<dbReference type="PANTHER" id="PTHR34846">
    <property type="entry name" value="4-CARBOXYMUCONOLACTONE DECARBOXYLASE FAMILY PROTEIN (AFU_ORTHOLOGUE AFUA_6G11590)"/>
    <property type="match status" value="1"/>
</dbReference>
<evidence type="ECO:0000313" key="3">
    <source>
        <dbReference type="EMBL" id="RXS60084.1"/>
    </source>
</evidence>
<evidence type="ECO:0000256" key="1">
    <source>
        <dbReference type="SAM" id="MobiDB-lite"/>
    </source>
</evidence>
<dbReference type="AlphaFoldDB" id="A0A4Q1QN39"/>
<evidence type="ECO:0000313" key="4">
    <source>
        <dbReference type="Proteomes" id="UP000289482"/>
    </source>
</evidence>
<dbReference type="RefSeq" id="WP_129250547.1">
    <property type="nucleotide sequence ID" value="NZ_JABZEL010000008.1"/>
</dbReference>
<dbReference type="PANTHER" id="PTHR34846:SF10">
    <property type="entry name" value="CYTOPLASMIC PROTEIN"/>
    <property type="match status" value="1"/>
</dbReference>
<gene>
    <name evidence="3" type="ORF">EST54_28225</name>
</gene>
<dbReference type="InterPro" id="IPR029032">
    <property type="entry name" value="AhpD-like"/>
</dbReference>
<feature type="region of interest" description="Disordered" evidence="1">
    <location>
        <begin position="1"/>
        <end position="42"/>
    </location>
</feature>
<accession>A0A4Q1QN39</accession>
<dbReference type="EMBL" id="SDIF01000120">
    <property type="protein sequence ID" value="RXS60084.1"/>
    <property type="molecule type" value="Genomic_DNA"/>
</dbReference>
<sequence>MTTPTTPTTPTAPTTPAPGASDTTPTAGASGTAPAHDHGPQLRWVQRAPEVYRAMIALDAAARKDVDPALAELVKIRASQLNKCAFCLDMHLTDARKAGEREERLHLLLAWAEAPDLYTPKERAALALTEAITVLTDGFVPDEVYAQAAAHFDETELAHLIALITTINAWNRFGVSTRTTPGKA</sequence>
<protein>
    <submittedName>
        <fullName evidence="3">Carboxymuconolactone decarboxylase family protein</fullName>
    </submittedName>
</protein>
<name>A0A4Q1QN39_9ACTN</name>
<dbReference type="GO" id="GO:0051920">
    <property type="term" value="F:peroxiredoxin activity"/>
    <property type="evidence" value="ECO:0007669"/>
    <property type="project" value="InterPro"/>
</dbReference>
<comment type="caution">
    <text evidence="3">The sequence shown here is derived from an EMBL/GenBank/DDBJ whole genome shotgun (WGS) entry which is preliminary data.</text>
</comment>
<keyword evidence="4" id="KW-1185">Reference proteome</keyword>
<organism evidence="3 4">
    <name type="scientific">Streptomyces sioyaensis</name>
    <dbReference type="NCBI Taxonomy" id="67364"/>
    <lineage>
        <taxon>Bacteria</taxon>
        <taxon>Bacillati</taxon>
        <taxon>Actinomycetota</taxon>
        <taxon>Actinomycetes</taxon>
        <taxon>Kitasatosporales</taxon>
        <taxon>Streptomycetaceae</taxon>
        <taxon>Streptomyces</taxon>
    </lineage>
</organism>
<evidence type="ECO:0000259" key="2">
    <source>
        <dbReference type="Pfam" id="PF02627"/>
    </source>
</evidence>
<dbReference type="Gene3D" id="1.20.1290.10">
    <property type="entry name" value="AhpD-like"/>
    <property type="match status" value="1"/>
</dbReference>